<dbReference type="EMBL" id="AMBO01000325">
    <property type="protein sequence ID" value="EKD01099.1"/>
    <property type="molecule type" value="Genomic_DNA"/>
</dbReference>
<feature type="compositionally biased region" description="Low complexity" evidence="1">
    <location>
        <begin position="1"/>
        <end position="22"/>
    </location>
</feature>
<dbReference type="AlphaFoldDB" id="K1WI50"/>
<evidence type="ECO:0000313" key="2">
    <source>
        <dbReference type="EMBL" id="EKD01099.1"/>
    </source>
</evidence>
<evidence type="ECO:0000256" key="1">
    <source>
        <dbReference type="SAM" id="MobiDB-lite"/>
    </source>
</evidence>
<feature type="compositionally biased region" description="Basic residues" evidence="1">
    <location>
        <begin position="49"/>
        <end position="59"/>
    </location>
</feature>
<accession>K1WI50</accession>
<organism evidence="2 3">
    <name type="scientific">Trichosporon asahii var. asahii (strain CBS 8904)</name>
    <name type="common">Yeast</name>
    <dbReference type="NCBI Taxonomy" id="1220162"/>
    <lineage>
        <taxon>Eukaryota</taxon>
        <taxon>Fungi</taxon>
        <taxon>Dikarya</taxon>
        <taxon>Basidiomycota</taxon>
        <taxon>Agaricomycotina</taxon>
        <taxon>Tremellomycetes</taxon>
        <taxon>Trichosporonales</taxon>
        <taxon>Trichosporonaceae</taxon>
        <taxon>Trichosporon</taxon>
    </lineage>
</organism>
<keyword evidence="3" id="KW-1185">Reference proteome</keyword>
<sequence>MTTTTSPPRRSSRARSSVSRYTPATAPSAALVGKVTRPRKTVKAAAKPKTTKTTKAPKAKATRTVEGVLLFRLSPSCETFDITWSEAAYGQGLSLRGGESLDEVVRMFCRLTKTKPVGKIKFSDIDGEVLDADTELGDAMGDENGWVKAVFNQKRDGK</sequence>
<evidence type="ECO:0000313" key="3">
    <source>
        <dbReference type="Proteomes" id="UP000006757"/>
    </source>
</evidence>
<feature type="region of interest" description="Disordered" evidence="1">
    <location>
        <begin position="1"/>
        <end position="59"/>
    </location>
</feature>
<name>K1WI50_TRIAC</name>
<gene>
    <name evidence="2" type="ORF">A1Q2_04597</name>
</gene>
<proteinExistence type="predicted"/>
<comment type="caution">
    <text evidence="2">The sequence shown here is derived from an EMBL/GenBank/DDBJ whole genome shotgun (WGS) entry which is preliminary data.</text>
</comment>
<reference evidence="2 3" key="1">
    <citation type="journal article" date="2012" name="Eukaryot. Cell">
        <title>Genome sequence of the Trichosporon asahii environmental strain CBS 8904.</title>
        <authorList>
            <person name="Yang R.Y."/>
            <person name="Li H.T."/>
            <person name="Zhu H."/>
            <person name="Zhou G.P."/>
            <person name="Wang M."/>
            <person name="Wang L."/>
        </authorList>
    </citation>
    <scope>NUCLEOTIDE SEQUENCE [LARGE SCALE GENOMIC DNA]</scope>
    <source>
        <strain evidence="2 3">CBS 8904</strain>
    </source>
</reference>
<protein>
    <submittedName>
        <fullName evidence="2">Uncharacterized protein</fullName>
    </submittedName>
</protein>
<dbReference type="Proteomes" id="UP000006757">
    <property type="component" value="Unassembled WGS sequence"/>
</dbReference>
<dbReference type="HOGENOM" id="CLU_1670626_0_0_1"/>
<dbReference type="InParanoid" id="K1WI50"/>